<dbReference type="RefSeq" id="WP_169771290.1">
    <property type="nucleotide sequence ID" value="NZ_JABCUR010000001.1"/>
</dbReference>
<dbReference type="AlphaFoldDB" id="A0A7Y0Y315"/>
<feature type="compositionally biased region" description="Basic and acidic residues" evidence="1">
    <location>
        <begin position="131"/>
        <end position="149"/>
    </location>
</feature>
<accession>A0A7Y0Y315</accession>
<evidence type="ECO:0000313" key="4">
    <source>
        <dbReference type="Proteomes" id="UP000578252"/>
    </source>
</evidence>
<dbReference type="InterPro" id="IPR038610">
    <property type="entry name" value="FliK-like_C_sf"/>
</dbReference>
<feature type="region of interest" description="Disordered" evidence="1">
    <location>
        <begin position="519"/>
        <end position="574"/>
    </location>
</feature>
<name>A0A7Y0Y315_9ACTO</name>
<dbReference type="InterPro" id="IPR021136">
    <property type="entry name" value="Flagellar_hook_control-like_C"/>
</dbReference>
<sequence length="574" mass="57523">MIQNQVHNPPAKPNPVGAAVSGHNSRSGDTTAFESLMSALASEARSSGVIFNSAPASRGAIAGREPFAPSTSSRDSGVPSPAELAARAADRVATKPRVKPVRTTPKPAARPEATRVETRENPPTLTAKSSPEPRKPQRRDNAKTPKSEGDTAPNSVDNTGNPAVSGTGGETGSKPGVNPSAVDTQATATPVTEAEVQALEQSLAAELSGNPGVASQTQGESPVAQMAPRAEETVATPTEAPVAAQPTPSMPVASEFPANTAALAALSGETPAEAKTPAMDGQALMRDILASIANPSTSDELPVEGLAEAVSPGEKAGVPGATGEVGAHEAPTPWPDAVNNFGGVLAGQSTGSTAAGFAPMNLASLESEVSAAGTSQTAGANVSGVSGNATAGTPVAAPAPLAGSAAPAAVNPSAPTYAPNLPGQVFDQLQHHLGRLRALGEGIHQLKLAIKPEAFGPVRVAVNFQADGSVQLQLLGANEAARDQLRQVLGEIRRDLASTGLNAQLDLAQSDQHFAQFTQAGQDGQSGARGEGGASGSRGGGAGDSEARPEIGESAPRVGDVLKDGSDGSVDMYT</sequence>
<feature type="region of interest" description="Disordered" evidence="1">
    <location>
        <begin position="58"/>
        <end position="255"/>
    </location>
</feature>
<evidence type="ECO:0000256" key="1">
    <source>
        <dbReference type="SAM" id="MobiDB-lite"/>
    </source>
</evidence>
<reference evidence="3 4" key="1">
    <citation type="submission" date="2020-04" db="EMBL/GenBank/DDBJ databases">
        <title>Antimicrobial susceptibility and clonality of vaginal-derived multi-drug resistant Mobiluncus isolates in China.</title>
        <authorList>
            <person name="Zhang X."/>
        </authorList>
    </citation>
    <scope>NUCLEOTIDE SEQUENCE [LARGE SCALE GENOMIC DNA]</scope>
    <source>
        <strain evidence="3 4">13</strain>
    </source>
</reference>
<dbReference type="CDD" id="cd17470">
    <property type="entry name" value="T3SS_Flik_C"/>
    <property type="match status" value="1"/>
</dbReference>
<evidence type="ECO:0000313" key="3">
    <source>
        <dbReference type="EMBL" id="NMW63961.1"/>
    </source>
</evidence>
<proteinExistence type="predicted"/>
<feature type="domain" description="Flagellar hook-length control protein-like C-terminal" evidence="2">
    <location>
        <begin position="439"/>
        <end position="507"/>
    </location>
</feature>
<dbReference type="EMBL" id="JABCUR010000001">
    <property type="protein sequence ID" value="NMW63961.1"/>
    <property type="molecule type" value="Genomic_DNA"/>
</dbReference>
<dbReference type="Gene3D" id="3.30.750.140">
    <property type="match status" value="1"/>
</dbReference>
<comment type="caution">
    <text evidence="3">The sequence shown here is derived from an EMBL/GenBank/DDBJ whole genome shotgun (WGS) entry which is preliminary data.</text>
</comment>
<dbReference type="Proteomes" id="UP000578252">
    <property type="component" value="Unassembled WGS sequence"/>
</dbReference>
<gene>
    <name evidence="3" type="ORF">HHJ78_00015</name>
</gene>
<organism evidence="3 4">
    <name type="scientific">Mobiluncus mulieris</name>
    <dbReference type="NCBI Taxonomy" id="2052"/>
    <lineage>
        <taxon>Bacteria</taxon>
        <taxon>Bacillati</taxon>
        <taxon>Actinomycetota</taxon>
        <taxon>Actinomycetes</taxon>
        <taxon>Actinomycetales</taxon>
        <taxon>Actinomycetaceae</taxon>
        <taxon>Mobiluncus</taxon>
    </lineage>
</organism>
<feature type="compositionally biased region" description="Gly residues" evidence="1">
    <location>
        <begin position="527"/>
        <end position="543"/>
    </location>
</feature>
<dbReference type="Pfam" id="PF02120">
    <property type="entry name" value="Flg_hook"/>
    <property type="match status" value="1"/>
</dbReference>
<feature type="compositionally biased region" description="Low complexity" evidence="1">
    <location>
        <begin position="233"/>
        <end position="247"/>
    </location>
</feature>
<protein>
    <submittedName>
        <fullName evidence="3">Antifreeze glycopeptide</fullName>
    </submittedName>
</protein>
<feature type="region of interest" description="Disordered" evidence="1">
    <location>
        <begin position="1"/>
        <end position="30"/>
    </location>
</feature>
<feature type="compositionally biased region" description="Polar residues" evidence="1">
    <location>
        <begin position="152"/>
        <end position="164"/>
    </location>
</feature>
<feature type="compositionally biased region" description="Polar residues" evidence="1">
    <location>
        <begin position="181"/>
        <end position="190"/>
    </location>
</feature>
<evidence type="ECO:0000259" key="2">
    <source>
        <dbReference type="Pfam" id="PF02120"/>
    </source>
</evidence>